<dbReference type="InterPro" id="IPR035956">
    <property type="entry name" value="RimP_N_sf"/>
</dbReference>
<dbReference type="InterPro" id="IPR036847">
    <property type="entry name" value="RimP_C_sf"/>
</dbReference>
<sequence>MSVTRVSSQTSPVVDRVTSLVAPIVTDLGLDLYDIEYTGGIVRIVVDTQPGGQAGVSLENIALITRLVSREFDHSDPIPGRYTLEVTSPGLERTLRLPRHFVREVGKTIAVRLSSALDGQRRIQGDLVSASEDTIVVRLTDNALTEVTIPLSIVERAKTVFQWGPTPKPGSTGAATKSKKSTSRPTNEVSDEDDTDTEMEVDAL</sequence>
<evidence type="ECO:0000256" key="1">
    <source>
        <dbReference type="ARBA" id="ARBA00022490"/>
    </source>
</evidence>
<dbReference type="AlphaFoldDB" id="A0A6J6QBM3"/>
<gene>
    <name evidence="6" type="ORF">UFOPK2657_00430</name>
</gene>
<evidence type="ECO:0000313" key="6">
    <source>
        <dbReference type="EMBL" id="CAB4709241.1"/>
    </source>
</evidence>
<keyword evidence="2" id="KW-0690">Ribosome biogenesis</keyword>
<evidence type="ECO:0000256" key="2">
    <source>
        <dbReference type="ARBA" id="ARBA00022517"/>
    </source>
</evidence>
<dbReference type="SUPFAM" id="SSF74942">
    <property type="entry name" value="YhbC-like, C-terminal domain"/>
    <property type="match status" value="1"/>
</dbReference>
<dbReference type="InterPro" id="IPR028998">
    <property type="entry name" value="RimP_C"/>
</dbReference>
<keyword evidence="1" id="KW-0963">Cytoplasm</keyword>
<organism evidence="6">
    <name type="scientific">freshwater metagenome</name>
    <dbReference type="NCBI Taxonomy" id="449393"/>
    <lineage>
        <taxon>unclassified sequences</taxon>
        <taxon>metagenomes</taxon>
        <taxon>ecological metagenomes</taxon>
    </lineage>
</organism>
<evidence type="ECO:0000256" key="3">
    <source>
        <dbReference type="SAM" id="MobiDB-lite"/>
    </source>
</evidence>
<feature type="domain" description="Ribosome maturation factor RimP C-terminal" evidence="5">
    <location>
        <begin position="95"/>
        <end position="163"/>
    </location>
</feature>
<evidence type="ECO:0000259" key="4">
    <source>
        <dbReference type="Pfam" id="PF02576"/>
    </source>
</evidence>
<dbReference type="InterPro" id="IPR028989">
    <property type="entry name" value="RimP_N"/>
</dbReference>
<dbReference type="PANTHER" id="PTHR33867">
    <property type="entry name" value="RIBOSOME MATURATION FACTOR RIMP"/>
    <property type="match status" value="1"/>
</dbReference>
<protein>
    <submittedName>
        <fullName evidence="6">Unannotated protein</fullName>
    </submittedName>
</protein>
<dbReference type="Pfam" id="PF17384">
    <property type="entry name" value="DUF150_C"/>
    <property type="match status" value="1"/>
</dbReference>
<dbReference type="GO" id="GO:0006412">
    <property type="term" value="P:translation"/>
    <property type="evidence" value="ECO:0007669"/>
    <property type="project" value="TreeGrafter"/>
</dbReference>
<name>A0A6J6QBM3_9ZZZZ</name>
<dbReference type="CDD" id="cd01734">
    <property type="entry name" value="YlxS_C"/>
    <property type="match status" value="1"/>
</dbReference>
<dbReference type="Gene3D" id="3.30.300.70">
    <property type="entry name" value="RimP-like superfamily, N-terminal"/>
    <property type="match status" value="1"/>
</dbReference>
<dbReference type="Gene3D" id="2.30.30.180">
    <property type="entry name" value="Ribosome maturation factor RimP, C-terminal domain"/>
    <property type="match status" value="1"/>
</dbReference>
<dbReference type="HAMAP" id="MF_01077">
    <property type="entry name" value="RimP"/>
    <property type="match status" value="1"/>
</dbReference>
<dbReference type="GO" id="GO:0000028">
    <property type="term" value="P:ribosomal small subunit assembly"/>
    <property type="evidence" value="ECO:0007669"/>
    <property type="project" value="TreeGrafter"/>
</dbReference>
<dbReference type="PANTHER" id="PTHR33867:SF1">
    <property type="entry name" value="RIBOSOME MATURATION FACTOR RIMP"/>
    <property type="match status" value="1"/>
</dbReference>
<feature type="domain" description="Ribosome maturation factor RimP N-terminal" evidence="4">
    <location>
        <begin position="20"/>
        <end position="92"/>
    </location>
</feature>
<dbReference type="SUPFAM" id="SSF75420">
    <property type="entry name" value="YhbC-like, N-terminal domain"/>
    <property type="match status" value="1"/>
</dbReference>
<feature type="compositionally biased region" description="Acidic residues" evidence="3">
    <location>
        <begin position="189"/>
        <end position="204"/>
    </location>
</feature>
<proteinExistence type="inferred from homology"/>
<dbReference type="GO" id="GO:0005829">
    <property type="term" value="C:cytosol"/>
    <property type="evidence" value="ECO:0007669"/>
    <property type="project" value="TreeGrafter"/>
</dbReference>
<dbReference type="Pfam" id="PF02576">
    <property type="entry name" value="RimP_N"/>
    <property type="match status" value="1"/>
</dbReference>
<feature type="region of interest" description="Disordered" evidence="3">
    <location>
        <begin position="162"/>
        <end position="204"/>
    </location>
</feature>
<evidence type="ECO:0000259" key="5">
    <source>
        <dbReference type="Pfam" id="PF17384"/>
    </source>
</evidence>
<accession>A0A6J6QBM3</accession>
<dbReference type="InterPro" id="IPR003728">
    <property type="entry name" value="Ribosome_maturation_RimP"/>
</dbReference>
<reference evidence="6" key="1">
    <citation type="submission" date="2020-05" db="EMBL/GenBank/DDBJ databases">
        <authorList>
            <person name="Chiriac C."/>
            <person name="Salcher M."/>
            <person name="Ghai R."/>
            <person name="Kavagutti S V."/>
        </authorList>
    </citation>
    <scope>NUCLEOTIDE SEQUENCE</scope>
</reference>
<dbReference type="EMBL" id="CAEZYG010000052">
    <property type="protein sequence ID" value="CAB4709241.1"/>
    <property type="molecule type" value="Genomic_DNA"/>
</dbReference>